<dbReference type="EMBL" id="AY521625">
    <property type="protein sequence ID" value="AAS18139.1"/>
    <property type="molecule type" value="Genomic_DNA"/>
</dbReference>
<protein>
    <submittedName>
        <fullName evidence="1">Uncharacterized protein</fullName>
    </submittedName>
</protein>
<reference evidence="1 2" key="1">
    <citation type="journal article" date="2004" name="J. Virol.">
        <title>Functional genomics analysis of Singapore grouper iridovirus: complete sequence determination and proteomic analysis.</title>
        <authorList>
            <person name="Song W.J."/>
            <person name="Qin Q.W."/>
            <person name="Qiu J."/>
            <person name="Huang C.H."/>
            <person name="Wang F."/>
            <person name="Hew C.L."/>
        </authorList>
    </citation>
    <scope>NUCLEOTIDE SEQUENCE [LARGE SCALE GENOMIC DNA]</scope>
</reference>
<organism evidence="1 2">
    <name type="scientific">Singapore grouper iridovirus</name>
    <dbReference type="NCBI Taxonomy" id="262968"/>
    <lineage>
        <taxon>Viruses</taxon>
        <taxon>Varidnaviria</taxon>
        <taxon>Bamfordvirae</taxon>
        <taxon>Nucleocytoviricota</taxon>
        <taxon>Megaviricetes</taxon>
        <taxon>Pimascovirales</taxon>
        <taxon>Pimascovirales incertae sedis</taxon>
        <taxon>Iridoviridae</taxon>
        <taxon>Alphairidovirinae</taxon>
        <taxon>Ranavirus</taxon>
        <taxon>Ranavirus epinephelus1</taxon>
    </lineage>
</organism>
<keyword evidence="2" id="KW-1185">Reference proteome</keyword>
<evidence type="ECO:0000313" key="1">
    <source>
        <dbReference type="EMBL" id="AAS18139.1"/>
    </source>
</evidence>
<accession>Q5YFE1</accession>
<dbReference type="GeneID" id="3197049"/>
<gene>
    <name evidence="1" type="ORF">ORF124R</name>
</gene>
<dbReference type="RefSeq" id="YP_164219.1">
    <property type="nucleotide sequence ID" value="NC_006549.1"/>
</dbReference>
<proteinExistence type="predicted"/>
<sequence length="178" mass="20195">MSPFKAIPFFYFCIFPAVHSVTVSASSSQDCNICGAPANTTTYGYDITMKTIQQKGFLTYDHFGSPITYDDVDWDRVMRKGLTYDGVPCVGFCIPFAMNANNHYCVPKGKVNEWERCALPGRDQYGRWCEEVHKDKGYGTWCYVKDRNSYNAFIGGTWGYTHPALCFNTTQSCYYDGV</sequence>
<dbReference type="KEGG" id="vg:3197049"/>
<evidence type="ECO:0000313" key="2">
    <source>
        <dbReference type="Proteomes" id="UP000172127"/>
    </source>
</evidence>
<dbReference type="Proteomes" id="UP000172127">
    <property type="component" value="Segment"/>
</dbReference>
<name>Q5YFE1_9VIRU</name>